<dbReference type="OrthoDB" id="3513721at2759"/>
<dbReference type="AlphaFoldDB" id="A0A9X0AFM7"/>
<keyword evidence="2" id="KW-1185">Reference proteome</keyword>
<accession>A0A9X0AFM7</accession>
<evidence type="ECO:0000313" key="1">
    <source>
        <dbReference type="EMBL" id="KAJ8061926.1"/>
    </source>
</evidence>
<proteinExistence type="predicted"/>
<comment type="caution">
    <text evidence="1">The sequence shown here is derived from an EMBL/GenBank/DDBJ whole genome shotgun (WGS) entry which is preliminary data.</text>
</comment>
<sequence>MSDLIDARFLCKNVLPKHLRGAIRMIKHRLALLAENPSAAVARQVFPEKNSWEQAPDKFIEIEPYYARAPWWAPDGEILTDYPGCHQWMEMWTEFCRLFKELTLYVDFQVLWDIFEDTELPEELFSQKLFSEEILNELEPFCIGFCPENGKIHVFRKEARCVGCSKQVCKDCGFCIIDDLGPNANERITDLAIKRVYRPCPSKSCLTRITPNEVTCDLPCECIKTFNARDVGEPDASDYLHCSECLKVAEEQMERKGQESEHNLSCDCGEMVLMEEGGESKLYNGVKVCRLCSRYCTLYEMGDFVGDERVPRQYASMITWMPPPPLPPPRVIDKQE</sequence>
<protein>
    <submittedName>
        <fullName evidence="1">Uncharacterized protein</fullName>
    </submittedName>
</protein>
<gene>
    <name evidence="1" type="ORF">OCU04_009713</name>
</gene>
<evidence type="ECO:0000313" key="2">
    <source>
        <dbReference type="Proteomes" id="UP001152300"/>
    </source>
</evidence>
<reference evidence="1" key="1">
    <citation type="submission" date="2022-11" db="EMBL/GenBank/DDBJ databases">
        <title>Genome Resource of Sclerotinia nivalis Strain SnTB1, a Plant Pathogen Isolated from American Ginseng.</title>
        <authorList>
            <person name="Fan S."/>
        </authorList>
    </citation>
    <scope>NUCLEOTIDE SEQUENCE</scope>
    <source>
        <strain evidence="1">SnTB1</strain>
    </source>
</reference>
<dbReference type="EMBL" id="JAPEIS010000011">
    <property type="protein sequence ID" value="KAJ8061926.1"/>
    <property type="molecule type" value="Genomic_DNA"/>
</dbReference>
<organism evidence="1 2">
    <name type="scientific">Sclerotinia nivalis</name>
    <dbReference type="NCBI Taxonomy" id="352851"/>
    <lineage>
        <taxon>Eukaryota</taxon>
        <taxon>Fungi</taxon>
        <taxon>Dikarya</taxon>
        <taxon>Ascomycota</taxon>
        <taxon>Pezizomycotina</taxon>
        <taxon>Leotiomycetes</taxon>
        <taxon>Helotiales</taxon>
        <taxon>Sclerotiniaceae</taxon>
        <taxon>Sclerotinia</taxon>
    </lineage>
</organism>
<dbReference type="Proteomes" id="UP001152300">
    <property type="component" value="Unassembled WGS sequence"/>
</dbReference>
<name>A0A9X0AFM7_9HELO</name>